<feature type="signal peptide" evidence="2">
    <location>
        <begin position="1"/>
        <end position="28"/>
    </location>
</feature>
<accession>A0ABR5IAQ2</accession>
<keyword evidence="2" id="KW-0732">Signal</keyword>
<gene>
    <name evidence="4" type="ORF">ABW18_14475</name>
</gene>
<organism evidence="4 5">
    <name type="scientific">Gordonia jacobaea</name>
    <dbReference type="NCBI Taxonomy" id="122202"/>
    <lineage>
        <taxon>Bacteria</taxon>
        <taxon>Bacillati</taxon>
        <taxon>Actinomycetota</taxon>
        <taxon>Actinomycetes</taxon>
        <taxon>Mycobacteriales</taxon>
        <taxon>Gordoniaceae</taxon>
        <taxon>Gordonia</taxon>
    </lineage>
</organism>
<evidence type="ECO:0000313" key="5">
    <source>
        <dbReference type="Proteomes" id="UP000037247"/>
    </source>
</evidence>
<evidence type="ECO:0000256" key="2">
    <source>
        <dbReference type="SAM" id="SignalP"/>
    </source>
</evidence>
<protein>
    <submittedName>
        <fullName evidence="4">Iron transporter</fullName>
    </submittedName>
</protein>
<name>A0ABR5IAQ2_9ACTN</name>
<dbReference type="Pfam" id="PF01497">
    <property type="entry name" value="Peripla_BP_2"/>
    <property type="match status" value="1"/>
</dbReference>
<evidence type="ECO:0000256" key="1">
    <source>
        <dbReference type="ARBA" id="ARBA00008814"/>
    </source>
</evidence>
<dbReference type="Proteomes" id="UP000037247">
    <property type="component" value="Unassembled WGS sequence"/>
</dbReference>
<reference evidence="4 5" key="1">
    <citation type="submission" date="2015-05" db="EMBL/GenBank/DDBJ databases">
        <title>Draft genome sequence of the bacterium Gordonia jacobaea a new member of the Gordonia genus.</title>
        <authorList>
            <person name="Jimenez-Galisteo G."/>
            <person name="Dominguez A."/>
            <person name="Munoz E."/>
            <person name="Vinas M."/>
        </authorList>
    </citation>
    <scope>NUCLEOTIDE SEQUENCE [LARGE SCALE GENOMIC DNA]</scope>
    <source>
        <strain evidence="5">mv1</strain>
    </source>
</reference>
<comment type="similarity">
    <text evidence="1">Belongs to the bacterial solute-binding protein 8 family.</text>
</comment>
<sequence length="341" mass="36300">MTRTALRRPRALVVSALAAMTVVSGCGADVESSTPKSAGEQVTVTNCGAPLSVSGVPDRAVSNDTGITELMFALGLGDRMAGYTTYEGKERDIESSPWRADFEKTPSLGTAFSREIIAAARPDFVFAGWNYGFKESTGVTPDWVRSTGAVPYQLTEACRQAGTTKRGVVRPLDALYADLSNLGQIFGVSGRAETLTAEYRAQVEAARAGAPAASAAARVFLFDSADPTPFTSGRNAAPDQIIAEAGGRNIFGDIDDSWTSASWEAAAQRDPQVIVIVDYGAGPQNTVEAKIKQLESQPLMAQTTAVRERRYISFPYAALVEGPRNPQTITALAEYLRSQGL</sequence>
<feature type="domain" description="Fe/B12 periplasmic-binding" evidence="3">
    <location>
        <begin position="59"/>
        <end position="341"/>
    </location>
</feature>
<keyword evidence="5" id="KW-1185">Reference proteome</keyword>
<dbReference type="PROSITE" id="PS50983">
    <property type="entry name" value="FE_B12_PBP"/>
    <property type="match status" value="1"/>
</dbReference>
<dbReference type="SUPFAM" id="SSF53807">
    <property type="entry name" value="Helical backbone' metal receptor"/>
    <property type="match status" value="1"/>
</dbReference>
<dbReference type="Gene3D" id="3.40.50.1980">
    <property type="entry name" value="Nitrogenase molybdenum iron protein domain"/>
    <property type="match status" value="2"/>
</dbReference>
<dbReference type="InterPro" id="IPR002491">
    <property type="entry name" value="ABC_transptr_periplasmic_BD"/>
</dbReference>
<proteinExistence type="inferred from homology"/>
<dbReference type="PANTHER" id="PTHR30535:SF7">
    <property type="entry name" value="IRON(III) DICITRATE-BINDING PROTEIN"/>
    <property type="match status" value="1"/>
</dbReference>
<dbReference type="EMBL" id="LDTZ01000018">
    <property type="protein sequence ID" value="KNA90727.1"/>
    <property type="molecule type" value="Genomic_DNA"/>
</dbReference>
<evidence type="ECO:0000313" key="4">
    <source>
        <dbReference type="EMBL" id="KNA90727.1"/>
    </source>
</evidence>
<evidence type="ECO:0000259" key="3">
    <source>
        <dbReference type="PROSITE" id="PS50983"/>
    </source>
</evidence>
<comment type="caution">
    <text evidence="4">The sequence shown here is derived from an EMBL/GenBank/DDBJ whole genome shotgun (WGS) entry which is preliminary data.</text>
</comment>
<feature type="chain" id="PRO_5046146370" evidence="2">
    <location>
        <begin position="29"/>
        <end position="341"/>
    </location>
</feature>
<dbReference type="PANTHER" id="PTHR30535">
    <property type="entry name" value="VITAMIN B12-BINDING PROTEIN"/>
    <property type="match status" value="1"/>
</dbReference>
<dbReference type="InterPro" id="IPR050902">
    <property type="entry name" value="ABC_Transporter_SBP"/>
</dbReference>
<dbReference type="PROSITE" id="PS51257">
    <property type="entry name" value="PROKAR_LIPOPROTEIN"/>
    <property type="match status" value="1"/>
</dbReference>